<organism evidence="2 3">
    <name type="scientific">Adhaeribacter radiodurans</name>
    <dbReference type="NCBI Taxonomy" id="2745197"/>
    <lineage>
        <taxon>Bacteria</taxon>
        <taxon>Pseudomonadati</taxon>
        <taxon>Bacteroidota</taxon>
        <taxon>Cytophagia</taxon>
        <taxon>Cytophagales</taxon>
        <taxon>Hymenobacteraceae</taxon>
        <taxon>Adhaeribacter</taxon>
    </lineage>
</organism>
<dbReference type="InterPro" id="IPR011110">
    <property type="entry name" value="Reg_prop"/>
</dbReference>
<accession>A0A7L7LD53</accession>
<reference evidence="2 3" key="1">
    <citation type="submission" date="2020-08" db="EMBL/GenBank/DDBJ databases">
        <title>Adhaeribacter dokdonensis sp. nov., isolated from the rhizosphere of Elymus tsukushiensis, a plant native to the Dokdo Islands, Republic of Korea.</title>
        <authorList>
            <person name="Ghim S.Y."/>
        </authorList>
    </citation>
    <scope>NUCLEOTIDE SEQUENCE [LARGE SCALE GENOMIC DNA]</scope>
    <source>
        <strain evidence="2 3">KUDC8001</strain>
    </source>
</reference>
<evidence type="ECO:0000256" key="1">
    <source>
        <dbReference type="SAM" id="Phobius"/>
    </source>
</evidence>
<gene>
    <name evidence="2" type="ORF">HUW48_22500</name>
</gene>
<proteinExistence type="predicted"/>
<name>A0A7L7LD53_9BACT</name>
<dbReference type="Gene3D" id="2.130.10.10">
    <property type="entry name" value="YVTN repeat-like/Quinoprotein amine dehydrogenase"/>
    <property type="match status" value="2"/>
</dbReference>
<protein>
    <submittedName>
        <fullName evidence="2">Uncharacterized protein</fullName>
    </submittedName>
</protein>
<sequence length="345" mass="38011">MQTKVLRMKGQVIRLASMCLVLVMIFTTGCKKEEIDKDNPDGPNEEEPEWIRFHTANSTLPDNQVNALAIDLNDVKWVGTANGLVRISGEEWTVFNTSNSPLPSSFIQSLVVTQNGTAWIGTNKGLVRYDQTGWIVYDTANSVLPDNAIMCLAHDNKQNIIWVGTAKGLIKIDENKNWQLYDALEDDLILSMAVDQNGALWLGMFNHFAFRGSIRQFAGEQWSTFHLDQMGYPSTFPYALTVDQNNMVVAVLTGTSVKSVIRHSNNGWQEVPGPVEATGLKTILLEKDEIWVGGNALYLFGNSTSLFLTIPGVSSGILSMALDSKGRKWLGTTNGGLAGYKSTSQ</sequence>
<dbReference type="EMBL" id="CP055153">
    <property type="protein sequence ID" value="QMU30624.1"/>
    <property type="molecule type" value="Genomic_DNA"/>
</dbReference>
<dbReference type="PROSITE" id="PS51257">
    <property type="entry name" value="PROKAR_LIPOPROTEIN"/>
    <property type="match status" value="1"/>
</dbReference>
<keyword evidence="1" id="KW-1133">Transmembrane helix</keyword>
<dbReference type="KEGG" id="add:HUW48_22500"/>
<evidence type="ECO:0000313" key="3">
    <source>
        <dbReference type="Proteomes" id="UP000514509"/>
    </source>
</evidence>
<dbReference type="Proteomes" id="UP000514509">
    <property type="component" value="Chromosome"/>
</dbReference>
<keyword evidence="3" id="KW-1185">Reference proteome</keyword>
<dbReference type="InterPro" id="IPR015943">
    <property type="entry name" value="WD40/YVTN_repeat-like_dom_sf"/>
</dbReference>
<dbReference type="RefSeq" id="WP_182413068.1">
    <property type="nucleotide sequence ID" value="NZ_CP055153.1"/>
</dbReference>
<dbReference type="AlphaFoldDB" id="A0A7L7LD53"/>
<evidence type="ECO:0000313" key="2">
    <source>
        <dbReference type="EMBL" id="QMU30624.1"/>
    </source>
</evidence>
<keyword evidence="1" id="KW-0812">Transmembrane</keyword>
<dbReference type="SUPFAM" id="SSF63829">
    <property type="entry name" value="Calcium-dependent phosphotriesterase"/>
    <property type="match status" value="1"/>
</dbReference>
<dbReference type="Pfam" id="PF07494">
    <property type="entry name" value="Reg_prop"/>
    <property type="match status" value="1"/>
</dbReference>
<feature type="transmembrane region" description="Helical" evidence="1">
    <location>
        <begin position="12"/>
        <end position="29"/>
    </location>
</feature>
<keyword evidence="1" id="KW-0472">Membrane</keyword>